<dbReference type="GO" id="GO:0071555">
    <property type="term" value="P:cell wall organization"/>
    <property type="evidence" value="ECO:0007669"/>
    <property type="project" value="UniProtKB-KW"/>
</dbReference>
<keyword evidence="5 14" id="KW-1003">Cell membrane</keyword>
<keyword evidence="7 14" id="KW-0378">Hydrolase</keyword>
<evidence type="ECO:0000256" key="6">
    <source>
        <dbReference type="ARBA" id="ARBA00022692"/>
    </source>
</evidence>
<organism evidence="15">
    <name type="scientific">uncultured Alphaproteobacteria bacterium</name>
    <dbReference type="NCBI Taxonomy" id="91750"/>
    <lineage>
        <taxon>Bacteria</taxon>
        <taxon>Pseudomonadati</taxon>
        <taxon>Pseudomonadota</taxon>
        <taxon>Alphaproteobacteria</taxon>
        <taxon>environmental samples</taxon>
    </lineage>
</organism>
<comment type="miscellaneous">
    <text evidence="14">Bacitracin is thought to be involved in the inhibition of peptidoglycan synthesis by sequestering undecaprenyl diphosphate, thereby reducing the pool of lipid carrier available.</text>
</comment>
<feature type="transmembrane region" description="Helical" evidence="14">
    <location>
        <begin position="108"/>
        <end position="130"/>
    </location>
</feature>
<evidence type="ECO:0000256" key="14">
    <source>
        <dbReference type="HAMAP-Rule" id="MF_01006"/>
    </source>
</evidence>
<dbReference type="EMBL" id="FLUO01000002">
    <property type="protein sequence ID" value="SBW11148.1"/>
    <property type="molecule type" value="Genomic_DNA"/>
</dbReference>
<dbReference type="GO" id="GO:0009252">
    <property type="term" value="P:peptidoglycan biosynthetic process"/>
    <property type="evidence" value="ECO:0007669"/>
    <property type="project" value="UniProtKB-KW"/>
</dbReference>
<sequence length="278" mass="29521">MTWLNLIVLAVVQGITEFLPISSSAHLILVPCLGHFPDQGLDMDIAVHVGTLGAVMLYFWRDIWQMTLGLWAALRLKKTPGGRLALAVLVATVPVVLVGVVVKDYVATAGRSIAVLGWSTLIFGILLYAADRIGLTVRRIEHLKLPDAAIIGLAQAIALIPGTSRSGITMTAARLLGYERGEAARFSMLMSIPTILAAGTLAALDIVKADQPLVTTVAIYGAGLSFLTALIAIALLMRWLRHASFTPFAVYRLILGAALLAAAYGLVPGFERCLALAG</sequence>
<comment type="subcellular location">
    <subcellularLocation>
        <location evidence="1 14">Cell membrane</location>
        <topology evidence="1 14">Multi-pass membrane protein</topology>
    </subcellularLocation>
</comment>
<dbReference type="EC" id="3.6.1.27" evidence="3 14"/>
<evidence type="ECO:0000256" key="11">
    <source>
        <dbReference type="ARBA" id="ARBA00032707"/>
    </source>
</evidence>
<feature type="transmembrane region" description="Helical" evidence="14">
    <location>
        <begin position="40"/>
        <end position="60"/>
    </location>
</feature>
<keyword evidence="14" id="KW-0573">Peptidoglycan synthesis</keyword>
<dbReference type="GO" id="GO:0005886">
    <property type="term" value="C:plasma membrane"/>
    <property type="evidence" value="ECO:0007669"/>
    <property type="project" value="UniProtKB-SubCell"/>
</dbReference>
<evidence type="ECO:0000256" key="10">
    <source>
        <dbReference type="ARBA" id="ARBA00023251"/>
    </source>
</evidence>
<keyword evidence="14" id="KW-0133">Cell shape</keyword>
<dbReference type="GO" id="GO:0008360">
    <property type="term" value="P:regulation of cell shape"/>
    <property type="evidence" value="ECO:0007669"/>
    <property type="project" value="UniProtKB-KW"/>
</dbReference>
<dbReference type="GO" id="GO:0050380">
    <property type="term" value="F:undecaprenyl-diphosphatase activity"/>
    <property type="evidence" value="ECO:0007669"/>
    <property type="project" value="UniProtKB-UniRule"/>
</dbReference>
<keyword evidence="6 14" id="KW-0812">Transmembrane</keyword>
<evidence type="ECO:0000256" key="7">
    <source>
        <dbReference type="ARBA" id="ARBA00022801"/>
    </source>
</evidence>
<feature type="transmembrane region" description="Helical" evidence="14">
    <location>
        <begin position="81"/>
        <end position="102"/>
    </location>
</feature>
<reference evidence="15" key="1">
    <citation type="submission" date="2016-04" db="EMBL/GenBank/DDBJ databases">
        <authorList>
            <person name="Evans L.H."/>
            <person name="Alamgir A."/>
            <person name="Owens N."/>
            <person name="Weber N.D."/>
            <person name="Virtaneva K."/>
            <person name="Barbian K."/>
            <person name="Babar A."/>
            <person name="Rosenke K."/>
        </authorList>
    </citation>
    <scope>NUCLEOTIDE SEQUENCE</scope>
    <source>
        <strain evidence="15">86</strain>
    </source>
</reference>
<feature type="transmembrane region" description="Helical" evidence="14">
    <location>
        <begin position="186"/>
        <end position="207"/>
    </location>
</feature>
<evidence type="ECO:0000256" key="5">
    <source>
        <dbReference type="ARBA" id="ARBA00022475"/>
    </source>
</evidence>
<feature type="transmembrane region" description="Helical" evidence="14">
    <location>
        <begin position="249"/>
        <end position="267"/>
    </location>
</feature>
<accession>A0A212KHQ1</accession>
<evidence type="ECO:0000256" key="3">
    <source>
        <dbReference type="ARBA" id="ARBA00012374"/>
    </source>
</evidence>
<dbReference type="HAMAP" id="MF_01006">
    <property type="entry name" value="Undec_diphosphatase"/>
    <property type="match status" value="1"/>
</dbReference>
<dbReference type="PANTHER" id="PTHR30622">
    <property type="entry name" value="UNDECAPRENYL-DIPHOSPHATASE"/>
    <property type="match status" value="1"/>
</dbReference>
<gene>
    <name evidence="14 15" type="primary">uppP</name>
    <name evidence="15" type="ORF">KL86APRO_20088</name>
</gene>
<name>A0A212KHQ1_9PROT</name>
<evidence type="ECO:0000256" key="8">
    <source>
        <dbReference type="ARBA" id="ARBA00022989"/>
    </source>
</evidence>
<dbReference type="GO" id="GO:0046677">
    <property type="term" value="P:response to antibiotic"/>
    <property type="evidence" value="ECO:0007669"/>
    <property type="project" value="UniProtKB-UniRule"/>
</dbReference>
<evidence type="ECO:0000256" key="4">
    <source>
        <dbReference type="ARBA" id="ARBA00021581"/>
    </source>
</evidence>
<dbReference type="PANTHER" id="PTHR30622:SF4">
    <property type="entry name" value="UNDECAPRENYL-DIPHOSPHATASE"/>
    <property type="match status" value="1"/>
</dbReference>
<comment type="catalytic activity">
    <reaction evidence="13 14">
        <text>di-trans,octa-cis-undecaprenyl diphosphate + H2O = di-trans,octa-cis-undecaprenyl phosphate + phosphate + H(+)</text>
        <dbReference type="Rhea" id="RHEA:28094"/>
        <dbReference type="ChEBI" id="CHEBI:15377"/>
        <dbReference type="ChEBI" id="CHEBI:15378"/>
        <dbReference type="ChEBI" id="CHEBI:43474"/>
        <dbReference type="ChEBI" id="CHEBI:58405"/>
        <dbReference type="ChEBI" id="CHEBI:60392"/>
        <dbReference type="EC" id="3.6.1.27"/>
    </reaction>
</comment>
<keyword evidence="14" id="KW-0961">Cell wall biogenesis/degradation</keyword>
<evidence type="ECO:0000313" key="15">
    <source>
        <dbReference type="EMBL" id="SBW11148.1"/>
    </source>
</evidence>
<evidence type="ECO:0000256" key="13">
    <source>
        <dbReference type="ARBA" id="ARBA00047594"/>
    </source>
</evidence>
<dbReference type="AlphaFoldDB" id="A0A212KHQ1"/>
<evidence type="ECO:0000256" key="9">
    <source>
        <dbReference type="ARBA" id="ARBA00023136"/>
    </source>
</evidence>
<proteinExistence type="inferred from homology"/>
<evidence type="ECO:0000256" key="2">
    <source>
        <dbReference type="ARBA" id="ARBA00010621"/>
    </source>
</evidence>
<protein>
    <recommendedName>
        <fullName evidence="4 14">Undecaprenyl-diphosphatase</fullName>
        <ecNumber evidence="3 14">3.6.1.27</ecNumber>
    </recommendedName>
    <alternativeName>
        <fullName evidence="12 14">Bacitracin resistance protein</fullName>
    </alternativeName>
    <alternativeName>
        <fullName evidence="11 14">Undecaprenyl pyrophosphate phosphatase</fullName>
    </alternativeName>
</protein>
<keyword evidence="10 14" id="KW-0046">Antibiotic resistance</keyword>
<comment type="function">
    <text evidence="14">Catalyzes the dephosphorylation of undecaprenyl diphosphate (UPP). Confers resistance to bacitracin.</text>
</comment>
<dbReference type="Pfam" id="PF02673">
    <property type="entry name" value="BacA"/>
    <property type="match status" value="1"/>
</dbReference>
<evidence type="ECO:0000256" key="1">
    <source>
        <dbReference type="ARBA" id="ARBA00004651"/>
    </source>
</evidence>
<dbReference type="NCBIfam" id="NF001393">
    <property type="entry name" value="PRK00281.2-4"/>
    <property type="match status" value="1"/>
</dbReference>
<evidence type="ECO:0000256" key="12">
    <source>
        <dbReference type="ARBA" id="ARBA00032932"/>
    </source>
</evidence>
<feature type="transmembrane region" description="Helical" evidence="14">
    <location>
        <begin position="213"/>
        <end position="237"/>
    </location>
</feature>
<keyword evidence="9 14" id="KW-0472">Membrane</keyword>
<dbReference type="InterPro" id="IPR003824">
    <property type="entry name" value="UppP"/>
</dbReference>
<keyword evidence="8 14" id="KW-1133">Transmembrane helix</keyword>
<comment type="similarity">
    <text evidence="2 14">Belongs to the UppP family.</text>
</comment>